<name>A0AAV9HIF0_9PEZI</name>
<protein>
    <submittedName>
        <fullName evidence="2">Uncharacterized protein</fullName>
    </submittedName>
</protein>
<dbReference type="EMBL" id="MU865043">
    <property type="protein sequence ID" value="KAK4459202.1"/>
    <property type="molecule type" value="Genomic_DNA"/>
</dbReference>
<comment type="caution">
    <text evidence="2">The sequence shown here is derived from an EMBL/GenBank/DDBJ whole genome shotgun (WGS) entry which is preliminary data.</text>
</comment>
<gene>
    <name evidence="2" type="ORF">QBC42DRAFT_274952</name>
</gene>
<reference evidence="2" key="2">
    <citation type="submission" date="2023-06" db="EMBL/GenBank/DDBJ databases">
        <authorList>
            <consortium name="Lawrence Berkeley National Laboratory"/>
            <person name="Mondo S.J."/>
            <person name="Hensen N."/>
            <person name="Bonometti L."/>
            <person name="Westerberg I."/>
            <person name="Brannstrom I.O."/>
            <person name="Guillou S."/>
            <person name="Cros-Aarteil S."/>
            <person name="Calhoun S."/>
            <person name="Haridas S."/>
            <person name="Kuo A."/>
            <person name="Pangilinan J."/>
            <person name="Riley R."/>
            <person name="Labutti K."/>
            <person name="Andreopoulos B."/>
            <person name="Lipzen A."/>
            <person name="Chen C."/>
            <person name="Yanf M."/>
            <person name="Daum C."/>
            <person name="Ng V."/>
            <person name="Clum A."/>
            <person name="Steindorff A."/>
            <person name="Ohm R."/>
            <person name="Martin F."/>
            <person name="Silar P."/>
            <person name="Natvig D."/>
            <person name="Lalanne C."/>
            <person name="Gautier V."/>
            <person name="Ament-Velasquez S.L."/>
            <person name="Kruys A."/>
            <person name="Hutchinson M.I."/>
            <person name="Powell A.J."/>
            <person name="Barry K."/>
            <person name="Miller A.N."/>
            <person name="Grigoriev I.V."/>
            <person name="Debuchy R."/>
            <person name="Gladieux P."/>
            <person name="Thoren M.H."/>
            <person name="Johannesson H."/>
        </authorList>
    </citation>
    <scope>NUCLEOTIDE SEQUENCE</scope>
    <source>
        <strain evidence="2">PSN324</strain>
    </source>
</reference>
<reference evidence="2" key="1">
    <citation type="journal article" date="2023" name="Mol. Phylogenet. Evol.">
        <title>Genome-scale phylogeny and comparative genomics of the fungal order Sordariales.</title>
        <authorList>
            <person name="Hensen N."/>
            <person name="Bonometti L."/>
            <person name="Westerberg I."/>
            <person name="Brannstrom I.O."/>
            <person name="Guillou S."/>
            <person name="Cros-Aarteil S."/>
            <person name="Calhoun S."/>
            <person name="Haridas S."/>
            <person name="Kuo A."/>
            <person name="Mondo S."/>
            <person name="Pangilinan J."/>
            <person name="Riley R."/>
            <person name="LaButti K."/>
            <person name="Andreopoulos B."/>
            <person name="Lipzen A."/>
            <person name="Chen C."/>
            <person name="Yan M."/>
            <person name="Daum C."/>
            <person name="Ng V."/>
            <person name="Clum A."/>
            <person name="Steindorff A."/>
            <person name="Ohm R.A."/>
            <person name="Martin F."/>
            <person name="Silar P."/>
            <person name="Natvig D.O."/>
            <person name="Lalanne C."/>
            <person name="Gautier V."/>
            <person name="Ament-Velasquez S.L."/>
            <person name="Kruys A."/>
            <person name="Hutchinson M.I."/>
            <person name="Powell A.J."/>
            <person name="Barry K."/>
            <person name="Miller A.N."/>
            <person name="Grigoriev I.V."/>
            <person name="Debuchy R."/>
            <person name="Gladieux P."/>
            <person name="Hiltunen Thoren M."/>
            <person name="Johannesson H."/>
        </authorList>
    </citation>
    <scope>NUCLEOTIDE SEQUENCE</scope>
    <source>
        <strain evidence="2">PSN324</strain>
    </source>
</reference>
<sequence>MPPWTMGSRSATASLLLGGVRVVVPVEHPTVPSSLVEFPFHTNHWIKPPHFLSDTVRGYQCLLLVDFTPRKI</sequence>
<dbReference type="AlphaFoldDB" id="A0AAV9HIF0"/>
<feature type="chain" id="PRO_5043709679" evidence="1">
    <location>
        <begin position="26"/>
        <end position="72"/>
    </location>
</feature>
<keyword evidence="3" id="KW-1185">Reference proteome</keyword>
<evidence type="ECO:0000313" key="2">
    <source>
        <dbReference type="EMBL" id="KAK4459202.1"/>
    </source>
</evidence>
<evidence type="ECO:0000313" key="3">
    <source>
        <dbReference type="Proteomes" id="UP001321749"/>
    </source>
</evidence>
<proteinExistence type="predicted"/>
<evidence type="ECO:0000256" key="1">
    <source>
        <dbReference type="SAM" id="SignalP"/>
    </source>
</evidence>
<organism evidence="2 3">
    <name type="scientific">Cladorrhinum samala</name>
    <dbReference type="NCBI Taxonomy" id="585594"/>
    <lineage>
        <taxon>Eukaryota</taxon>
        <taxon>Fungi</taxon>
        <taxon>Dikarya</taxon>
        <taxon>Ascomycota</taxon>
        <taxon>Pezizomycotina</taxon>
        <taxon>Sordariomycetes</taxon>
        <taxon>Sordariomycetidae</taxon>
        <taxon>Sordariales</taxon>
        <taxon>Podosporaceae</taxon>
        <taxon>Cladorrhinum</taxon>
    </lineage>
</organism>
<accession>A0AAV9HIF0</accession>
<keyword evidence="1" id="KW-0732">Signal</keyword>
<feature type="signal peptide" evidence="1">
    <location>
        <begin position="1"/>
        <end position="25"/>
    </location>
</feature>
<dbReference type="Proteomes" id="UP001321749">
    <property type="component" value="Unassembled WGS sequence"/>
</dbReference>